<evidence type="ECO:0000256" key="1">
    <source>
        <dbReference type="ARBA" id="ARBA00001936"/>
    </source>
</evidence>
<keyword evidence="6" id="KW-0227">DNA damage</keyword>
<keyword evidence="10" id="KW-0539">Nucleus</keyword>
<dbReference type="Proteomes" id="UP001174909">
    <property type="component" value="Unassembled WGS sequence"/>
</dbReference>
<dbReference type="GO" id="GO:0005737">
    <property type="term" value="C:cytoplasm"/>
    <property type="evidence" value="ECO:0007669"/>
    <property type="project" value="TreeGrafter"/>
</dbReference>
<dbReference type="GO" id="GO:0046872">
    <property type="term" value="F:metal ion binding"/>
    <property type="evidence" value="ECO:0007669"/>
    <property type="project" value="UniProtKB-KW"/>
</dbReference>
<gene>
    <name evidence="11" type="ORF">GBAR_LOCUS4406</name>
</gene>
<evidence type="ECO:0000256" key="8">
    <source>
        <dbReference type="ARBA" id="ARBA00022842"/>
    </source>
</evidence>
<accession>A0AA35R6M0</accession>
<comment type="subcellular location">
    <subcellularLocation>
        <location evidence="3">Nucleus</location>
    </subcellularLocation>
</comment>
<evidence type="ECO:0000256" key="5">
    <source>
        <dbReference type="ARBA" id="ARBA00022723"/>
    </source>
</evidence>
<evidence type="ECO:0000256" key="6">
    <source>
        <dbReference type="ARBA" id="ARBA00022763"/>
    </source>
</evidence>
<evidence type="ECO:0000256" key="2">
    <source>
        <dbReference type="ARBA" id="ARBA00001946"/>
    </source>
</evidence>
<dbReference type="Gene3D" id="3.60.10.10">
    <property type="entry name" value="Endonuclease/exonuclease/phosphatase"/>
    <property type="match status" value="1"/>
</dbReference>
<name>A0AA35R6M0_GEOBA</name>
<evidence type="ECO:0000256" key="9">
    <source>
        <dbReference type="ARBA" id="ARBA00023204"/>
    </source>
</evidence>
<dbReference type="SUPFAM" id="SSF56219">
    <property type="entry name" value="DNase I-like"/>
    <property type="match status" value="1"/>
</dbReference>
<dbReference type="InterPro" id="IPR036691">
    <property type="entry name" value="Endo/exonu/phosph_ase_sf"/>
</dbReference>
<keyword evidence="5" id="KW-0479">Metal-binding</keyword>
<keyword evidence="4" id="KW-0540">Nuclease</keyword>
<dbReference type="PANTHER" id="PTHR15822:SF4">
    <property type="entry name" value="TYROSYL-DNA PHOSPHODIESTERASE 2"/>
    <property type="match status" value="1"/>
</dbReference>
<dbReference type="AlphaFoldDB" id="A0AA35R6M0"/>
<evidence type="ECO:0000256" key="7">
    <source>
        <dbReference type="ARBA" id="ARBA00022801"/>
    </source>
</evidence>
<dbReference type="EMBL" id="CASHTH010000635">
    <property type="protein sequence ID" value="CAI8005803.1"/>
    <property type="molecule type" value="Genomic_DNA"/>
</dbReference>
<organism evidence="11 12">
    <name type="scientific">Geodia barretti</name>
    <name type="common">Barrett's horny sponge</name>
    <dbReference type="NCBI Taxonomy" id="519541"/>
    <lineage>
        <taxon>Eukaryota</taxon>
        <taxon>Metazoa</taxon>
        <taxon>Porifera</taxon>
        <taxon>Demospongiae</taxon>
        <taxon>Heteroscleromorpha</taxon>
        <taxon>Tetractinellida</taxon>
        <taxon>Astrophorina</taxon>
        <taxon>Geodiidae</taxon>
        <taxon>Geodia</taxon>
    </lineage>
</organism>
<evidence type="ECO:0000256" key="10">
    <source>
        <dbReference type="ARBA" id="ARBA00023242"/>
    </source>
</evidence>
<dbReference type="GO" id="GO:0005634">
    <property type="term" value="C:nucleus"/>
    <property type="evidence" value="ECO:0007669"/>
    <property type="project" value="UniProtKB-SubCell"/>
</dbReference>
<evidence type="ECO:0000313" key="11">
    <source>
        <dbReference type="EMBL" id="CAI8005803.1"/>
    </source>
</evidence>
<keyword evidence="12" id="KW-1185">Reference proteome</keyword>
<evidence type="ECO:0000256" key="3">
    <source>
        <dbReference type="ARBA" id="ARBA00004123"/>
    </source>
</evidence>
<comment type="cofactor">
    <cofactor evidence="2">
        <name>Mg(2+)</name>
        <dbReference type="ChEBI" id="CHEBI:18420"/>
    </cofactor>
</comment>
<comment type="cofactor">
    <cofactor evidence="1">
        <name>Mn(2+)</name>
        <dbReference type="ChEBI" id="CHEBI:29035"/>
    </cofactor>
</comment>
<protein>
    <submittedName>
        <fullName evidence="11">Tyrosyl-DNA phosphodiesterase 2</fullName>
    </submittedName>
</protein>
<dbReference type="GO" id="GO:0004518">
    <property type="term" value="F:nuclease activity"/>
    <property type="evidence" value="ECO:0007669"/>
    <property type="project" value="UniProtKB-KW"/>
</dbReference>
<sequence>MGRQLIKLPLSFHGSDYLLLTSHLESMKDYSAERKHQLRAAFDAMLKARGEGKSCIFGGDLNVREAEVKSVKVPDGVFDAWEACGSDMESKFTWDLKTNDNLNWPYPSRPQARYDRVYCTSPTGGTLRPTHFELVGQDRLHDCGRFPSDHWGMWVEFDT</sequence>
<keyword evidence="8" id="KW-0460">Magnesium</keyword>
<keyword evidence="9" id="KW-0234">DNA repair</keyword>
<evidence type="ECO:0000256" key="4">
    <source>
        <dbReference type="ARBA" id="ARBA00022722"/>
    </source>
</evidence>
<dbReference type="GO" id="GO:0006302">
    <property type="term" value="P:double-strand break repair"/>
    <property type="evidence" value="ECO:0007669"/>
    <property type="project" value="TreeGrafter"/>
</dbReference>
<dbReference type="GO" id="GO:0003697">
    <property type="term" value="F:single-stranded DNA binding"/>
    <property type="evidence" value="ECO:0007669"/>
    <property type="project" value="TreeGrafter"/>
</dbReference>
<keyword evidence="7" id="KW-0378">Hydrolase</keyword>
<evidence type="ECO:0000313" key="12">
    <source>
        <dbReference type="Proteomes" id="UP001174909"/>
    </source>
</evidence>
<comment type="caution">
    <text evidence="11">The sequence shown here is derived from an EMBL/GenBank/DDBJ whole genome shotgun (WGS) entry which is preliminary data.</text>
</comment>
<proteinExistence type="predicted"/>
<dbReference type="PANTHER" id="PTHR15822">
    <property type="entry name" value="TRAF AND TNF RECEPTOR-ASSOCIATED PROTEIN"/>
    <property type="match status" value="1"/>
</dbReference>
<reference evidence="11" key="1">
    <citation type="submission" date="2023-03" db="EMBL/GenBank/DDBJ databases">
        <authorList>
            <person name="Steffen K."/>
            <person name="Cardenas P."/>
        </authorList>
    </citation>
    <scope>NUCLEOTIDE SEQUENCE</scope>
</reference>
<dbReference type="GO" id="GO:0070260">
    <property type="term" value="F:5'-tyrosyl-DNA phosphodiesterase activity"/>
    <property type="evidence" value="ECO:0007669"/>
    <property type="project" value="TreeGrafter"/>
</dbReference>
<dbReference type="InterPro" id="IPR051547">
    <property type="entry name" value="TDP2-like"/>
</dbReference>